<proteinExistence type="predicted"/>
<evidence type="ECO:0000313" key="1">
    <source>
        <dbReference type="EMBL" id="CAB3225174.1"/>
    </source>
</evidence>
<accession>A0A8S0YZR7</accession>
<protein>
    <submittedName>
        <fullName evidence="1">Uncharacterized protein</fullName>
    </submittedName>
</protein>
<sequence>MEQYTSKLHMPRLYVLVSSPELPRKKEKELLSDNTDNRLRAQLVWDRLQLVEALTMVRAAGFVHRLLNANEYVPYDEMQRVQIGSHRSSGLSCKQTRRGQWLPATPRTLPPKRRHSTGKFNIYF</sequence>
<gene>
    <name evidence="1" type="ORF">APLA_LOCUS2399</name>
</gene>
<comment type="caution">
    <text evidence="1">The sequence shown here is derived from an EMBL/GenBank/DDBJ whole genome shotgun (WGS) entry which is preliminary data.</text>
</comment>
<dbReference type="Proteomes" id="UP000494106">
    <property type="component" value="Unassembled WGS sequence"/>
</dbReference>
<reference evidence="1 2" key="1">
    <citation type="submission" date="2020-04" db="EMBL/GenBank/DDBJ databases">
        <authorList>
            <person name="Wallbank WR R."/>
            <person name="Pardo Diaz C."/>
            <person name="Kozak K."/>
            <person name="Martin S."/>
            <person name="Jiggins C."/>
            <person name="Moest M."/>
            <person name="Warren A I."/>
            <person name="Byers J.R.P. K."/>
            <person name="Montejo-Kovacevich G."/>
            <person name="Yen C E."/>
        </authorList>
    </citation>
    <scope>NUCLEOTIDE SEQUENCE [LARGE SCALE GENOMIC DNA]</scope>
</reference>
<dbReference type="AlphaFoldDB" id="A0A8S0YZR7"/>
<organism evidence="1 2">
    <name type="scientific">Arctia plantaginis</name>
    <name type="common">Wood tiger moth</name>
    <name type="synonym">Phalaena plantaginis</name>
    <dbReference type="NCBI Taxonomy" id="874455"/>
    <lineage>
        <taxon>Eukaryota</taxon>
        <taxon>Metazoa</taxon>
        <taxon>Ecdysozoa</taxon>
        <taxon>Arthropoda</taxon>
        <taxon>Hexapoda</taxon>
        <taxon>Insecta</taxon>
        <taxon>Pterygota</taxon>
        <taxon>Neoptera</taxon>
        <taxon>Endopterygota</taxon>
        <taxon>Lepidoptera</taxon>
        <taxon>Glossata</taxon>
        <taxon>Ditrysia</taxon>
        <taxon>Noctuoidea</taxon>
        <taxon>Erebidae</taxon>
        <taxon>Arctiinae</taxon>
        <taxon>Arctia</taxon>
    </lineage>
</organism>
<dbReference type="EMBL" id="CADEBC010000205">
    <property type="protein sequence ID" value="CAB3225174.1"/>
    <property type="molecule type" value="Genomic_DNA"/>
</dbReference>
<keyword evidence="2" id="KW-1185">Reference proteome</keyword>
<evidence type="ECO:0000313" key="2">
    <source>
        <dbReference type="Proteomes" id="UP000494106"/>
    </source>
</evidence>
<name>A0A8S0YZR7_ARCPL</name>